<dbReference type="GO" id="GO:0061809">
    <property type="term" value="F:NAD+ nucleosidase activity, cyclic ADP-ribose generating"/>
    <property type="evidence" value="ECO:0007669"/>
    <property type="project" value="UniProtKB-EC"/>
</dbReference>
<comment type="caution">
    <text evidence="12">The sequence shown here is derived from an EMBL/GenBank/DDBJ whole genome shotgun (WGS) entry which is preliminary data.</text>
</comment>
<feature type="zinc finger region" description="C3H1-type" evidence="8">
    <location>
        <begin position="325"/>
        <end position="352"/>
    </location>
</feature>
<dbReference type="SMART" id="SM00356">
    <property type="entry name" value="ZnF_C3H1"/>
    <property type="match status" value="2"/>
</dbReference>
<dbReference type="PRINTS" id="PR00364">
    <property type="entry name" value="DISEASERSIST"/>
</dbReference>
<keyword evidence="7" id="KW-0694">RNA-binding</keyword>
<dbReference type="SMART" id="SM00255">
    <property type="entry name" value="TIR"/>
    <property type="match status" value="1"/>
</dbReference>
<dbReference type="InterPro" id="IPR036855">
    <property type="entry name" value="Znf_CCCH_sf"/>
</dbReference>
<dbReference type="Pfam" id="PF00013">
    <property type="entry name" value="KH_1"/>
    <property type="match status" value="1"/>
</dbReference>
<dbReference type="Gene3D" id="4.10.1000.10">
    <property type="entry name" value="Zinc finger, CCCH-type"/>
    <property type="match status" value="2"/>
</dbReference>
<dbReference type="Pfam" id="PF01582">
    <property type="entry name" value="TIR"/>
    <property type="match status" value="1"/>
</dbReference>
<feature type="compositionally biased region" description="Polar residues" evidence="9">
    <location>
        <begin position="1494"/>
        <end position="1510"/>
    </location>
</feature>
<evidence type="ECO:0000259" key="11">
    <source>
        <dbReference type="PROSITE" id="PS50104"/>
    </source>
</evidence>
<dbReference type="InterPro" id="IPR044974">
    <property type="entry name" value="Disease_R_plants"/>
</dbReference>
<feature type="region of interest" description="Disordered" evidence="9">
    <location>
        <begin position="1"/>
        <end position="36"/>
    </location>
</feature>
<feature type="compositionally biased region" description="Polar residues" evidence="9">
    <location>
        <begin position="1564"/>
        <end position="1577"/>
    </location>
</feature>
<evidence type="ECO:0000256" key="7">
    <source>
        <dbReference type="PROSITE-ProRule" id="PRU00117"/>
    </source>
</evidence>
<feature type="domain" description="TIR" evidence="11">
    <location>
        <begin position="350"/>
        <end position="483"/>
    </location>
</feature>
<dbReference type="Gene3D" id="3.40.50.10140">
    <property type="entry name" value="Toll/interleukin-1 receptor homology (TIR) domain"/>
    <property type="match status" value="1"/>
</dbReference>
<feature type="compositionally biased region" description="Polar residues" evidence="9">
    <location>
        <begin position="1517"/>
        <end position="1527"/>
    </location>
</feature>
<dbReference type="GO" id="GO:0051252">
    <property type="term" value="P:regulation of RNA metabolic process"/>
    <property type="evidence" value="ECO:0007669"/>
    <property type="project" value="UniProtKB-ARBA"/>
</dbReference>
<dbReference type="PROSITE" id="PS50084">
    <property type="entry name" value="KH_TYPE_1"/>
    <property type="match status" value="1"/>
</dbReference>
<evidence type="ECO:0000256" key="5">
    <source>
        <dbReference type="ARBA" id="ARBA00022821"/>
    </source>
</evidence>
<dbReference type="Gene3D" id="3.80.10.10">
    <property type="entry name" value="Ribonuclease Inhibitor"/>
    <property type="match status" value="2"/>
</dbReference>
<dbReference type="Pfam" id="PF00642">
    <property type="entry name" value="zf-CCCH"/>
    <property type="match status" value="1"/>
</dbReference>
<gene>
    <name evidence="12" type="ORF">RDI58_000735</name>
</gene>
<dbReference type="Gene3D" id="1.10.8.430">
    <property type="entry name" value="Helical domain of apoptotic protease-activating factors"/>
    <property type="match status" value="1"/>
</dbReference>
<dbReference type="GO" id="GO:0006952">
    <property type="term" value="P:defense response"/>
    <property type="evidence" value="ECO:0007669"/>
    <property type="project" value="UniProtKB-KW"/>
</dbReference>
<dbReference type="Pfam" id="PF20160">
    <property type="entry name" value="C-JID"/>
    <property type="match status" value="1"/>
</dbReference>
<dbReference type="EMBL" id="JBANQN010000001">
    <property type="protein sequence ID" value="KAK6802951.1"/>
    <property type="molecule type" value="Genomic_DNA"/>
</dbReference>
<dbReference type="InterPro" id="IPR000157">
    <property type="entry name" value="TIR_dom"/>
</dbReference>
<dbReference type="PANTHER" id="PTHR11017">
    <property type="entry name" value="LEUCINE-RICH REPEAT-CONTAINING PROTEIN"/>
    <property type="match status" value="1"/>
</dbReference>
<dbReference type="Pfam" id="PF23282">
    <property type="entry name" value="WHD_ROQ1"/>
    <property type="match status" value="1"/>
</dbReference>
<dbReference type="InterPro" id="IPR058192">
    <property type="entry name" value="WHD_ROQ1-like"/>
</dbReference>
<dbReference type="PROSITE" id="PS50104">
    <property type="entry name" value="TIR"/>
    <property type="match status" value="1"/>
</dbReference>
<evidence type="ECO:0000259" key="10">
    <source>
        <dbReference type="PROSITE" id="PS50103"/>
    </source>
</evidence>
<dbReference type="InterPro" id="IPR000571">
    <property type="entry name" value="Znf_CCCH"/>
</dbReference>
<dbReference type="FunFam" id="4.10.1000.10:FF:000003">
    <property type="entry name" value="Zinc finger CCCH domain-containing protein"/>
    <property type="match status" value="2"/>
</dbReference>
<evidence type="ECO:0000256" key="2">
    <source>
        <dbReference type="ARBA" id="ARBA00022723"/>
    </source>
</evidence>
<dbReference type="GO" id="GO:0008270">
    <property type="term" value="F:zinc ion binding"/>
    <property type="evidence" value="ECO:0007669"/>
    <property type="project" value="UniProtKB-KW"/>
</dbReference>
<dbReference type="SUPFAM" id="SSF90229">
    <property type="entry name" value="CCCH zinc finger"/>
    <property type="match status" value="2"/>
</dbReference>
<keyword evidence="4 8" id="KW-0863">Zinc-finger</keyword>
<dbReference type="CDD" id="cd22464">
    <property type="entry name" value="KH-I_AtC3H36_like"/>
    <property type="match status" value="1"/>
</dbReference>
<dbReference type="GO" id="GO:0016020">
    <property type="term" value="C:membrane"/>
    <property type="evidence" value="ECO:0007669"/>
    <property type="project" value="UniProtKB-SubCell"/>
</dbReference>
<dbReference type="SUPFAM" id="SSF46785">
    <property type="entry name" value="Winged helix' DNA-binding domain"/>
    <property type="match status" value="1"/>
</dbReference>
<dbReference type="GO" id="GO:0003723">
    <property type="term" value="F:RNA binding"/>
    <property type="evidence" value="ECO:0007669"/>
    <property type="project" value="UniProtKB-UniRule"/>
</dbReference>
<keyword evidence="1" id="KW-0433">Leucine-rich repeat</keyword>
<evidence type="ECO:0000256" key="8">
    <source>
        <dbReference type="PROSITE-ProRule" id="PRU00723"/>
    </source>
</evidence>
<organism evidence="12 13">
    <name type="scientific">Solanum bulbocastanum</name>
    <name type="common">Wild potato</name>
    <dbReference type="NCBI Taxonomy" id="147425"/>
    <lineage>
        <taxon>Eukaryota</taxon>
        <taxon>Viridiplantae</taxon>
        <taxon>Streptophyta</taxon>
        <taxon>Embryophyta</taxon>
        <taxon>Tracheophyta</taxon>
        <taxon>Spermatophyta</taxon>
        <taxon>Magnoliopsida</taxon>
        <taxon>eudicotyledons</taxon>
        <taxon>Gunneridae</taxon>
        <taxon>Pentapetalae</taxon>
        <taxon>asterids</taxon>
        <taxon>lamiids</taxon>
        <taxon>Solanales</taxon>
        <taxon>Solanaceae</taxon>
        <taxon>Solanoideae</taxon>
        <taxon>Solaneae</taxon>
        <taxon>Solanum</taxon>
    </lineage>
</organism>
<reference evidence="12 13" key="1">
    <citation type="submission" date="2024-02" db="EMBL/GenBank/DDBJ databases">
        <title>de novo genome assembly of Solanum bulbocastanum strain 11H21.</title>
        <authorList>
            <person name="Hosaka A.J."/>
        </authorList>
    </citation>
    <scope>NUCLEOTIDE SEQUENCE [LARGE SCALE GENOMIC DNA]</scope>
    <source>
        <tissue evidence="12">Young leaves</tissue>
    </source>
</reference>
<dbReference type="SMART" id="SM00322">
    <property type="entry name" value="KH"/>
    <property type="match status" value="1"/>
</dbReference>
<proteinExistence type="predicted"/>
<dbReference type="InterPro" id="IPR041367">
    <property type="entry name" value="Znf-CCCH_4"/>
</dbReference>
<dbReference type="InterPro" id="IPR042197">
    <property type="entry name" value="Apaf_helical"/>
</dbReference>
<evidence type="ECO:0000256" key="6">
    <source>
        <dbReference type="ARBA" id="ARBA00022833"/>
    </source>
</evidence>
<dbReference type="InterPro" id="IPR027417">
    <property type="entry name" value="P-loop_NTPase"/>
</dbReference>
<sequence length="1597" mass="180441">MEFDGGRKRGRPHGPMNGNGGFKKSKQEMESIPTGIGSKSKPCTKFFRHQICEKNLLVPYFGSIEEYMLDMNQVFSFRPHGTNLEQLNLYQDGYFSDFFLPVDVDGCSTVNFSGCPFGEGCHFLHYVPGGLKAVTQMLGSNPALPAAPRNSIAPPSFPDGSSSPAVKTRLCTKFNTAEGCKFGDKCRFAHGDWELGRPAAPLHEESHGMLQMHGRYGSRPETNPAGLGAAASFGSSATAKISVDASLAGRIIGKGGVNSKQICRMTGAKFSIRDHESDPNLRNIELEGTIDQIEQASRMVRELIQSVTTSAAPPMKNTSSSVTSNYKTKICENFTKSSCTFGEKCHFAHGAEELRKSGLGEDTRKTFVGHLYYALKQKGIHTFKDDERLERGKSISPELVKAIEESRFAIVVFSKNYASSTWCLDELGKIMECKKDFGQTVIPIFYDVDPSHVTKQSESFAKSFATHEENLKDDVEKEVSSLLRMETRDVRFIGIWGMGGIGKTTIASAVFGKYSGQFEGVCFLDNVAEMQRTRGLQYLQGVLLSKILKVSITIASVYEGMRIIKERLRSMKVLIILDDVNQKDQLEMLVGGRDWFGIGSRILITTTDKHLLHNHVVDEVYSVNLMTRDEAIELFSLHAFKQRIPDKDFEELLNQVVQNAGFLPLALKILGSSLYGLDKIEWKCTVDRLKDMPDHVLAKLKISFDGLSPSDQRLFLDIGCFYRGKLRSYVEEILESCDIGSTIRVLIEKSLLFVSPYDTIEMHDLIQEMSWHIVRLGDTRRSRIWLPEDIEDLFTGNLEAEAVEGLSIPRDYILKQDISYYNINETFRKMKRLRVLEVRATNFCSIDLITHLPSSIRWLDWEGCPLNSLPQSFEPSKLLRLDILESTTIQKLCYCENLEEVPSFDMMPNLERVKLEGCNSLREVSPSFGVLMKLTSMELIDCPSLEKLPSCIEMGSLKSLKLSCLPKLRELPETKGMHRLLTLELTNCQYLEKLPNFDQMESLETLKLSCLPKVTTFPPPEGMHCVQDIVIEYVPIVELPASIRNLRSLKQLRLSHCKDLVSIPNSFCCLKNLRALLIYNCKRLNYLPEKIGDLKLLKKLVVSGTSISQIPPSVTDLGELNFLSFSRWSGYRQGATFLFPPASGVSSSLRVLKLNKNRLCSAEHFQDVGGLSSLAHLDLTRNDESTNQLFHYLDITFCEKLALPELPPCIKELYACDPLILKSIPDFLTKYSELYSVSFTRHIVNKGELTDMLLFVLRAISVASQCETRPPFSLFFPGDIKWKWFTYYRKEQTKRFSTQLDPRWYESKFKGFVICFRVPSVIGQNLKPSDGKSQRGSSRRFGCTKVTAKLVQRHNRQEHDVLQKKYLIVARQTFCSHGSKYAICFSYIPFVAPLWCHTSDNEKGKKLLNEYCFFESSIEPDIATKWGLLLVYENKIQQIDQSTIAVQHDVESQNSHMFRECDDDQGQKMEDVSVKRRRLDLRQVMKDSCSTSIVPDQQMETPSSSAAQSFQHREESCSSGQPQTRQLPLTDLRVDEAIDEDTSCIVVEQPDVFEVSPDEHKDNSMTTGSGCSEVSQQLETQCTSGQSQTLRLFPDFS</sequence>
<dbReference type="Gene3D" id="3.30.1370.10">
    <property type="entry name" value="K Homology domain, type 1"/>
    <property type="match status" value="1"/>
</dbReference>
<dbReference type="Pfam" id="PF18044">
    <property type="entry name" value="zf-CCCH_4"/>
    <property type="match status" value="1"/>
</dbReference>
<dbReference type="SUPFAM" id="SSF52058">
    <property type="entry name" value="L domain-like"/>
    <property type="match status" value="1"/>
</dbReference>
<dbReference type="SUPFAM" id="SSF52540">
    <property type="entry name" value="P-loop containing nucleoside triphosphate hydrolases"/>
    <property type="match status" value="1"/>
</dbReference>
<feature type="domain" description="C3H1-type" evidence="10">
    <location>
        <begin position="165"/>
        <end position="193"/>
    </location>
</feature>
<name>A0AAN8YPF9_SOLBU</name>
<dbReference type="Proteomes" id="UP001371456">
    <property type="component" value="Unassembled WGS sequence"/>
</dbReference>
<evidence type="ECO:0000313" key="13">
    <source>
        <dbReference type="Proteomes" id="UP001371456"/>
    </source>
</evidence>
<evidence type="ECO:0000256" key="9">
    <source>
        <dbReference type="SAM" id="MobiDB-lite"/>
    </source>
</evidence>
<dbReference type="PANTHER" id="PTHR11017:SF536">
    <property type="entry name" value="ADP-RIBOSYL CYCLASE_CYCLIC ADP-RIBOSE HYDROLASE"/>
    <property type="match status" value="1"/>
</dbReference>
<accession>A0AAN8YPF9</accession>
<feature type="region of interest" description="Disordered" evidence="9">
    <location>
        <begin position="1555"/>
        <end position="1577"/>
    </location>
</feature>
<dbReference type="GO" id="GO:0007165">
    <property type="term" value="P:signal transduction"/>
    <property type="evidence" value="ECO:0007669"/>
    <property type="project" value="InterPro"/>
</dbReference>
<keyword evidence="3" id="KW-0677">Repeat</keyword>
<dbReference type="GO" id="GO:0005524">
    <property type="term" value="F:ATP binding"/>
    <property type="evidence" value="ECO:0007669"/>
    <property type="project" value="UniProtKB-KW"/>
</dbReference>
<dbReference type="InterPro" id="IPR004087">
    <property type="entry name" value="KH_dom"/>
</dbReference>
<dbReference type="InterPro" id="IPR036612">
    <property type="entry name" value="KH_dom_type_1_sf"/>
</dbReference>
<dbReference type="SUPFAM" id="SSF52200">
    <property type="entry name" value="Toll/Interleukin receptor TIR domain"/>
    <property type="match status" value="1"/>
</dbReference>
<feature type="zinc finger region" description="C3H1-type" evidence="8">
    <location>
        <begin position="165"/>
        <end position="193"/>
    </location>
</feature>
<keyword evidence="6 8" id="KW-0862">Zinc</keyword>
<dbReference type="InterPro" id="IPR032675">
    <property type="entry name" value="LRR_dom_sf"/>
</dbReference>
<dbReference type="InterPro" id="IPR004088">
    <property type="entry name" value="KH_dom_type_1"/>
</dbReference>
<dbReference type="InterPro" id="IPR036390">
    <property type="entry name" value="WH_DNA-bd_sf"/>
</dbReference>
<feature type="region of interest" description="Disordered" evidence="9">
    <location>
        <begin position="1494"/>
        <end position="1528"/>
    </location>
</feature>
<dbReference type="SUPFAM" id="SSF54791">
    <property type="entry name" value="Eukaryotic type KH-domain (KH-domain type I)"/>
    <property type="match status" value="1"/>
</dbReference>
<dbReference type="Pfam" id="PF14608">
    <property type="entry name" value="zf-CCCH_2"/>
    <property type="match status" value="1"/>
</dbReference>
<dbReference type="PROSITE" id="PS50103">
    <property type="entry name" value="ZF_C3H1"/>
    <property type="match status" value="2"/>
</dbReference>
<protein>
    <submittedName>
        <fullName evidence="12">Uncharacterized protein</fullName>
    </submittedName>
</protein>
<keyword evidence="13" id="KW-1185">Reference proteome</keyword>
<dbReference type="InterPro" id="IPR045344">
    <property type="entry name" value="C-JID"/>
</dbReference>
<evidence type="ECO:0000256" key="3">
    <source>
        <dbReference type="ARBA" id="ARBA00022737"/>
    </source>
</evidence>
<keyword evidence="2 8" id="KW-0479">Metal-binding</keyword>
<feature type="domain" description="C3H1-type" evidence="10">
    <location>
        <begin position="325"/>
        <end position="352"/>
    </location>
</feature>
<keyword evidence="5" id="KW-0611">Plant defense</keyword>
<dbReference type="GO" id="GO:0010468">
    <property type="term" value="P:regulation of gene expression"/>
    <property type="evidence" value="ECO:0007669"/>
    <property type="project" value="UniProtKB-ARBA"/>
</dbReference>
<dbReference type="InterPro" id="IPR035897">
    <property type="entry name" value="Toll_tir_struct_dom_sf"/>
</dbReference>
<evidence type="ECO:0000313" key="12">
    <source>
        <dbReference type="EMBL" id="KAK6802951.1"/>
    </source>
</evidence>
<evidence type="ECO:0000256" key="1">
    <source>
        <dbReference type="ARBA" id="ARBA00022614"/>
    </source>
</evidence>
<evidence type="ECO:0000256" key="4">
    <source>
        <dbReference type="ARBA" id="ARBA00022771"/>
    </source>
</evidence>
<dbReference type="GO" id="GO:0043531">
    <property type="term" value="F:ADP binding"/>
    <property type="evidence" value="ECO:0007669"/>
    <property type="project" value="InterPro"/>
</dbReference>